<sequence>MTDLLLRAQRWLEADPDPDTRAELARLTELASSAEDPAQKASALRELGERFAGPLEFGTAGLRGVIGAGETRMNRAVVLRTSAGLARYLLAADEAAARARGVVIGYDGRRMSREFAEDTACTLAAAGVPAILSPIPCPTPVTAYAATELGAVAGVMITASHNPPEYNGYKVYWGNGAQIIPPHDKGIAAAIDASPAAKDVPRMDLDEARAKGLVRSFPNDLDDRYLAAIAALSVRGDGDRSLSIVYTPLHGVGNRLVRAALAAAGYSRVTTVPEQAEPDGAFPTVAFPNPEEKGAMDLSFALAAREGATLILANDPDVDRLAVAVRRPEGGYTQLTGNQVGTLLGHYLLTRTPACLSDDAPVEDAPKKLVIASIVSSPMLGAIARAHGVRYEETLTGFKWIANRAMDLERAEGAAFVFGYEEALGYTVGTLVRDKDGIGAALLFAELASVIQAGGKSVLDELEALSRRYGLYASGQRSVTLPGTEGITQIQAAMDRLRASKPSRVGALAVLALSDFQAQVRTLPDGRTEPLTLPKSNMIALDLEGGSRIIARPSGTEPKIKFYFDIREPITPGEALSAAEGRAKTRMSELETALSAIVGI</sequence>
<evidence type="ECO:0000313" key="12">
    <source>
        <dbReference type="Proteomes" id="UP000309215"/>
    </source>
</evidence>
<gene>
    <name evidence="11" type="ORF">E8A74_05800</name>
</gene>
<accession>A0A4U1JI32</accession>
<evidence type="ECO:0000256" key="4">
    <source>
        <dbReference type="ARBA" id="ARBA00022723"/>
    </source>
</evidence>
<dbReference type="EMBL" id="SSMQ01000004">
    <property type="protein sequence ID" value="TKD12123.1"/>
    <property type="molecule type" value="Genomic_DNA"/>
</dbReference>
<dbReference type="GO" id="GO:0008973">
    <property type="term" value="F:phosphopentomutase activity"/>
    <property type="evidence" value="ECO:0007669"/>
    <property type="project" value="TreeGrafter"/>
</dbReference>
<dbReference type="Gene3D" id="3.30.310.50">
    <property type="entry name" value="Alpha-D-phosphohexomutase, C-terminal domain"/>
    <property type="match status" value="1"/>
</dbReference>
<organism evidence="11 12">
    <name type="scientific">Polyangium fumosum</name>
    <dbReference type="NCBI Taxonomy" id="889272"/>
    <lineage>
        <taxon>Bacteria</taxon>
        <taxon>Pseudomonadati</taxon>
        <taxon>Myxococcota</taxon>
        <taxon>Polyangia</taxon>
        <taxon>Polyangiales</taxon>
        <taxon>Polyangiaceae</taxon>
        <taxon>Polyangium</taxon>
    </lineage>
</organism>
<comment type="similarity">
    <text evidence="2 7">Belongs to the phosphohexose mutase family.</text>
</comment>
<dbReference type="InterPro" id="IPR005845">
    <property type="entry name" value="A-D-PHexomutase_a/b/a-II"/>
</dbReference>
<dbReference type="Gene3D" id="3.40.120.10">
    <property type="entry name" value="Alpha-D-Glucose-1,6-Bisphosphate, subunit A, domain 3"/>
    <property type="match status" value="3"/>
</dbReference>
<dbReference type="SUPFAM" id="SSF55957">
    <property type="entry name" value="Phosphoglucomutase, C-terminal domain"/>
    <property type="match status" value="1"/>
</dbReference>
<keyword evidence="4 7" id="KW-0479">Metal-binding</keyword>
<keyword evidence="5 7" id="KW-0460">Magnesium</keyword>
<evidence type="ECO:0000259" key="10">
    <source>
        <dbReference type="Pfam" id="PF02880"/>
    </source>
</evidence>
<dbReference type="RefSeq" id="WP_136927918.1">
    <property type="nucleotide sequence ID" value="NZ_SSMQ01000004.1"/>
</dbReference>
<dbReference type="CDD" id="cd05799">
    <property type="entry name" value="PGM2"/>
    <property type="match status" value="1"/>
</dbReference>
<dbReference type="InterPro" id="IPR036900">
    <property type="entry name" value="A-D-PHexomutase_C_sf"/>
</dbReference>
<dbReference type="GO" id="GO:0000287">
    <property type="term" value="F:magnesium ion binding"/>
    <property type="evidence" value="ECO:0007669"/>
    <property type="project" value="InterPro"/>
</dbReference>
<comment type="cofactor">
    <cofactor evidence="1">
        <name>Mg(2+)</name>
        <dbReference type="ChEBI" id="CHEBI:18420"/>
    </cofactor>
</comment>
<dbReference type="Pfam" id="PF02880">
    <property type="entry name" value="PGM_PMM_III"/>
    <property type="match status" value="1"/>
</dbReference>
<reference evidence="11 12" key="1">
    <citation type="submission" date="2019-04" db="EMBL/GenBank/DDBJ databases">
        <authorList>
            <person name="Li Y."/>
            <person name="Wang J."/>
        </authorList>
    </citation>
    <scope>NUCLEOTIDE SEQUENCE [LARGE SCALE GENOMIC DNA]</scope>
    <source>
        <strain evidence="11 12">DSM 14668</strain>
    </source>
</reference>
<dbReference type="InterPro" id="IPR005841">
    <property type="entry name" value="Alpha-D-phosphohexomutase_SF"/>
</dbReference>
<dbReference type="PRINTS" id="PR00509">
    <property type="entry name" value="PGMPMM"/>
</dbReference>
<protein>
    <submittedName>
        <fullName evidence="11">Phospho-sugar mutase</fullName>
    </submittedName>
</protein>
<dbReference type="OrthoDB" id="9806956at2"/>
<evidence type="ECO:0000256" key="5">
    <source>
        <dbReference type="ARBA" id="ARBA00022842"/>
    </source>
</evidence>
<proteinExistence type="inferred from homology"/>
<dbReference type="SUPFAM" id="SSF53738">
    <property type="entry name" value="Phosphoglucomutase, first 3 domains"/>
    <property type="match status" value="3"/>
</dbReference>
<evidence type="ECO:0000256" key="1">
    <source>
        <dbReference type="ARBA" id="ARBA00001946"/>
    </source>
</evidence>
<evidence type="ECO:0000313" key="11">
    <source>
        <dbReference type="EMBL" id="TKD12123.1"/>
    </source>
</evidence>
<dbReference type="PROSITE" id="PS00710">
    <property type="entry name" value="PGM_PMM"/>
    <property type="match status" value="1"/>
</dbReference>
<evidence type="ECO:0000256" key="2">
    <source>
        <dbReference type="ARBA" id="ARBA00010231"/>
    </source>
</evidence>
<evidence type="ECO:0000256" key="6">
    <source>
        <dbReference type="ARBA" id="ARBA00023235"/>
    </source>
</evidence>
<dbReference type="InterPro" id="IPR005846">
    <property type="entry name" value="A-D-PHexomutase_a/b/a-III"/>
</dbReference>
<feature type="domain" description="Alpha-D-phosphohexomutase alpha/beta/alpha" evidence="9">
    <location>
        <begin position="225"/>
        <end position="324"/>
    </location>
</feature>
<evidence type="ECO:0000256" key="3">
    <source>
        <dbReference type="ARBA" id="ARBA00022553"/>
    </source>
</evidence>
<name>A0A4U1JI32_9BACT</name>
<dbReference type="Pfam" id="PF02878">
    <property type="entry name" value="PGM_PMM_I"/>
    <property type="match status" value="1"/>
</dbReference>
<evidence type="ECO:0000259" key="8">
    <source>
        <dbReference type="Pfam" id="PF02878"/>
    </source>
</evidence>
<dbReference type="InterPro" id="IPR016066">
    <property type="entry name" value="A-D-PHexomutase_CS"/>
</dbReference>
<feature type="domain" description="Alpha-D-phosphohexomutase alpha/beta/alpha" evidence="10">
    <location>
        <begin position="337"/>
        <end position="465"/>
    </location>
</feature>
<dbReference type="Proteomes" id="UP000309215">
    <property type="component" value="Unassembled WGS sequence"/>
</dbReference>
<dbReference type="AlphaFoldDB" id="A0A4U1JI32"/>
<evidence type="ECO:0000259" key="9">
    <source>
        <dbReference type="Pfam" id="PF02879"/>
    </source>
</evidence>
<evidence type="ECO:0000256" key="7">
    <source>
        <dbReference type="RuleBase" id="RU004326"/>
    </source>
</evidence>
<keyword evidence="12" id="KW-1185">Reference proteome</keyword>
<dbReference type="Pfam" id="PF02879">
    <property type="entry name" value="PGM_PMM_II"/>
    <property type="match status" value="1"/>
</dbReference>
<dbReference type="InterPro" id="IPR016055">
    <property type="entry name" value="A-D-PHexomutase_a/b/a-I/II/III"/>
</dbReference>
<dbReference type="InterPro" id="IPR005844">
    <property type="entry name" value="A-D-PHexomutase_a/b/a-I"/>
</dbReference>
<dbReference type="GO" id="GO:0005975">
    <property type="term" value="P:carbohydrate metabolic process"/>
    <property type="evidence" value="ECO:0007669"/>
    <property type="project" value="InterPro"/>
</dbReference>
<comment type="caution">
    <text evidence="11">The sequence shown here is derived from an EMBL/GenBank/DDBJ whole genome shotgun (WGS) entry which is preliminary data.</text>
</comment>
<keyword evidence="6" id="KW-0413">Isomerase</keyword>
<dbReference type="GO" id="GO:0006166">
    <property type="term" value="P:purine ribonucleoside salvage"/>
    <property type="evidence" value="ECO:0007669"/>
    <property type="project" value="TreeGrafter"/>
</dbReference>
<feature type="domain" description="Alpha-D-phosphohexomutase alpha/beta/alpha" evidence="8">
    <location>
        <begin position="56"/>
        <end position="193"/>
    </location>
</feature>
<dbReference type="PANTHER" id="PTHR45745:SF1">
    <property type="entry name" value="PHOSPHOGLUCOMUTASE 2B-RELATED"/>
    <property type="match status" value="1"/>
</dbReference>
<keyword evidence="3" id="KW-0597">Phosphoprotein</keyword>
<dbReference type="PANTHER" id="PTHR45745">
    <property type="entry name" value="PHOSPHOMANNOMUTASE 45A"/>
    <property type="match status" value="1"/>
</dbReference>